<gene>
    <name evidence="2" type="ORF">BDP27DRAFT_1535905</name>
</gene>
<dbReference type="OrthoDB" id="2535105at2759"/>
<evidence type="ECO:0000313" key="2">
    <source>
        <dbReference type="EMBL" id="KAF9067446.1"/>
    </source>
</evidence>
<feature type="transmembrane region" description="Helical" evidence="1">
    <location>
        <begin position="149"/>
        <end position="172"/>
    </location>
</feature>
<reference evidence="2" key="1">
    <citation type="submission" date="2020-11" db="EMBL/GenBank/DDBJ databases">
        <authorList>
            <consortium name="DOE Joint Genome Institute"/>
            <person name="Ahrendt S."/>
            <person name="Riley R."/>
            <person name="Andreopoulos W."/>
            <person name="Labutti K."/>
            <person name="Pangilinan J."/>
            <person name="Ruiz-Duenas F.J."/>
            <person name="Barrasa J.M."/>
            <person name="Sanchez-Garcia M."/>
            <person name="Camarero S."/>
            <person name="Miyauchi S."/>
            <person name="Serrano A."/>
            <person name="Linde D."/>
            <person name="Babiker R."/>
            <person name="Drula E."/>
            <person name="Ayuso-Fernandez I."/>
            <person name="Pacheco R."/>
            <person name="Padilla G."/>
            <person name="Ferreira P."/>
            <person name="Barriuso J."/>
            <person name="Kellner H."/>
            <person name="Castanera R."/>
            <person name="Alfaro M."/>
            <person name="Ramirez L."/>
            <person name="Pisabarro A.G."/>
            <person name="Kuo A."/>
            <person name="Tritt A."/>
            <person name="Lipzen A."/>
            <person name="He G."/>
            <person name="Yan M."/>
            <person name="Ng V."/>
            <person name="Cullen D."/>
            <person name="Martin F."/>
            <person name="Rosso M.-N."/>
            <person name="Henrissat B."/>
            <person name="Hibbett D."/>
            <person name="Martinez A.T."/>
            <person name="Grigoriev I.V."/>
        </authorList>
    </citation>
    <scope>NUCLEOTIDE SEQUENCE</scope>
    <source>
        <strain evidence="2">AH 40177</strain>
    </source>
</reference>
<organism evidence="2 3">
    <name type="scientific">Rhodocollybia butyracea</name>
    <dbReference type="NCBI Taxonomy" id="206335"/>
    <lineage>
        <taxon>Eukaryota</taxon>
        <taxon>Fungi</taxon>
        <taxon>Dikarya</taxon>
        <taxon>Basidiomycota</taxon>
        <taxon>Agaricomycotina</taxon>
        <taxon>Agaricomycetes</taxon>
        <taxon>Agaricomycetidae</taxon>
        <taxon>Agaricales</taxon>
        <taxon>Marasmiineae</taxon>
        <taxon>Omphalotaceae</taxon>
        <taxon>Rhodocollybia</taxon>
    </lineage>
</organism>
<dbReference type="AlphaFoldDB" id="A0A9P5PKT0"/>
<dbReference type="Proteomes" id="UP000772434">
    <property type="component" value="Unassembled WGS sequence"/>
</dbReference>
<name>A0A9P5PKT0_9AGAR</name>
<evidence type="ECO:0000313" key="3">
    <source>
        <dbReference type="Proteomes" id="UP000772434"/>
    </source>
</evidence>
<accession>A0A9P5PKT0</accession>
<protein>
    <submittedName>
        <fullName evidence="2">Uncharacterized protein</fullName>
    </submittedName>
</protein>
<keyword evidence="1" id="KW-0812">Transmembrane</keyword>
<evidence type="ECO:0000256" key="1">
    <source>
        <dbReference type="SAM" id="Phobius"/>
    </source>
</evidence>
<sequence length="302" mass="34315">MAFDNTLGALLLGQTFAAILCGITFVQVIQFHKTSGKDSHDLKGNKRILDVIHQAFLLQGTYNLLVQNFGNFGALEHLVWGTEVYVQESVDFLYTIVWKSERRLIGPLIAIILLFAAVAFFTNFAYGIIGWRTPGHLVTGFNTRTMQILIYTTHTLEIIADVLITGSLVFYLQRGQTSFKPLDQIYYRNDYSLHHQFMPANKYCTNHGFGCLCCLAKHLHLLWDLYTTPKVNSRVSSARRFQDSTRDDIQLHSNSYTRDGGISQNRQKPAKIIIGIDHQVEARDERGNLKQLAAIDRDIESD</sequence>
<keyword evidence="1" id="KW-1133">Transmembrane helix</keyword>
<keyword evidence="3" id="KW-1185">Reference proteome</keyword>
<proteinExistence type="predicted"/>
<feature type="transmembrane region" description="Helical" evidence="1">
    <location>
        <begin position="6"/>
        <end position="29"/>
    </location>
</feature>
<feature type="transmembrane region" description="Helical" evidence="1">
    <location>
        <begin position="108"/>
        <end position="129"/>
    </location>
</feature>
<comment type="caution">
    <text evidence="2">The sequence shown here is derived from an EMBL/GenBank/DDBJ whole genome shotgun (WGS) entry which is preliminary data.</text>
</comment>
<keyword evidence="1" id="KW-0472">Membrane</keyword>
<dbReference type="EMBL" id="JADNRY010000073">
    <property type="protein sequence ID" value="KAF9067446.1"/>
    <property type="molecule type" value="Genomic_DNA"/>
</dbReference>